<dbReference type="Gene3D" id="2.60.40.420">
    <property type="entry name" value="Cupredoxins - blue copper proteins"/>
    <property type="match status" value="1"/>
</dbReference>
<sequence length="106" mass="11767">MQARGHLNGLKLPLEHGQQGRHRAVGRLVRVDQPLGARGSRTDGGRHSPARRPAEPWETGPKDAVVAYSKEIARIVAVFEPSLFVWHCHMLEHEGGEMMATYRVGP</sequence>
<dbReference type="RefSeq" id="WP_387340211.1">
    <property type="nucleotide sequence ID" value="NZ_JBIAXI010000001.1"/>
</dbReference>
<comment type="caution">
    <text evidence="3">The sequence shown here is derived from an EMBL/GenBank/DDBJ whole genome shotgun (WGS) entry which is preliminary data.</text>
</comment>
<dbReference type="InterPro" id="IPR011706">
    <property type="entry name" value="Cu-oxidase_C"/>
</dbReference>
<evidence type="ECO:0000313" key="3">
    <source>
        <dbReference type="EMBL" id="MFF4771605.1"/>
    </source>
</evidence>
<dbReference type="EMBL" id="JBIAXI010000001">
    <property type="protein sequence ID" value="MFF4771605.1"/>
    <property type="molecule type" value="Genomic_DNA"/>
</dbReference>
<feature type="domain" description="Plastocyanin-like" evidence="2">
    <location>
        <begin position="46"/>
        <end position="105"/>
    </location>
</feature>
<proteinExistence type="predicted"/>
<dbReference type="Proteomes" id="UP001602119">
    <property type="component" value="Unassembled WGS sequence"/>
</dbReference>
<protein>
    <submittedName>
        <fullName evidence="3">Multicopper oxidase domain-containing protein</fullName>
    </submittedName>
</protein>
<evidence type="ECO:0000256" key="1">
    <source>
        <dbReference type="SAM" id="MobiDB-lite"/>
    </source>
</evidence>
<keyword evidence="4" id="KW-1185">Reference proteome</keyword>
<accession>A0ABW6UX15</accession>
<evidence type="ECO:0000259" key="2">
    <source>
        <dbReference type="Pfam" id="PF07731"/>
    </source>
</evidence>
<dbReference type="Pfam" id="PF07731">
    <property type="entry name" value="Cu-oxidase_2"/>
    <property type="match status" value="1"/>
</dbReference>
<dbReference type="InterPro" id="IPR008972">
    <property type="entry name" value="Cupredoxin"/>
</dbReference>
<name>A0ABW6UX15_MICFU</name>
<organism evidence="3 4">
    <name type="scientific">Microtetraspora fusca</name>
    <dbReference type="NCBI Taxonomy" id="1997"/>
    <lineage>
        <taxon>Bacteria</taxon>
        <taxon>Bacillati</taxon>
        <taxon>Actinomycetota</taxon>
        <taxon>Actinomycetes</taxon>
        <taxon>Streptosporangiales</taxon>
        <taxon>Streptosporangiaceae</taxon>
        <taxon>Microtetraspora</taxon>
    </lineage>
</organism>
<reference evidence="3 4" key="1">
    <citation type="submission" date="2024-10" db="EMBL/GenBank/DDBJ databases">
        <title>The Natural Products Discovery Center: Release of the First 8490 Sequenced Strains for Exploring Actinobacteria Biosynthetic Diversity.</title>
        <authorList>
            <person name="Kalkreuter E."/>
            <person name="Kautsar S.A."/>
            <person name="Yang D."/>
            <person name="Bader C.D."/>
            <person name="Teijaro C.N."/>
            <person name="Fluegel L."/>
            <person name="Davis C.M."/>
            <person name="Simpson J.R."/>
            <person name="Lauterbach L."/>
            <person name="Steele A.D."/>
            <person name="Gui C."/>
            <person name="Meng S."/>
            <person name="Li G."/>
            <person name="Viehrig K."/>
            <person name="Ye F."/>
            <person name="Su P."/>
            <person name="Kiefer A.F."/>
            <person name="Nichols A."/>
            <person name="Cepeda A.J."/>
            <person name="Yan W."/>
            <person name="Fan B."/>
            <person name="Jiang Y."/>
            <person name="Adhikari A."/>
            <person name="Zheng C.-J."/>
            <person name="Schuster L."/>
            <person name="Cowan T.M."/>
            <person name="Smanski M.J."/>
            <person name="Chevrette M.G."/>
            <person name="De Carvalho L.P.S."/>
            <person name="Shen B."/>
        </authorList>
    </citation>
    <scope>NUCLEOTIDE SEQUENCE [LARGE SCALE GENOMIC DNA]</scope>
    <source>
        <strain evidence="3 4">NPDC001281</strain>
    </source>
</reference>
<feature type="region of interest" description="Disordered" evidence="1">
    <location>
        <begin position="1"/>
        <end position="60"/>
    </location>
</feature>
<gene>
    <name evidence="3" type="ORF">ACFY05_01965</name>
</gene>
<evidence type="ECO:0000313" key="4">
    <source>
        <dbReference type="Proteomes" id="UP001602119"/>
    </source>
</evidence>
<dbReference type="SUPFAM" id="SSF49503">
    <property type="entry name" value="Cupredoxins"/>
    <property type="match status" value="1"/>
</dbReference>